<dbReference type="InterPro" id="IPR001007">
    <property type="entry name" value="VWF_dom"/>
</dbReference>
<organism evidence="4 5">
    <name type="scientific">Drosophila busckii</name>
    <name type="common">Fruit fly</name>
    <dbReference type="NCBI Taxonomy" id="30019"/>
    <lineage>
        <taxon>Eukaryota</taxon>
        <taxon>Metazoa</taxon>
        <taxon>Ecdysozoa</taxon>
        <taxon>Arthropoda</taxon>
        <taxon>Hexapoda</taxon>
        <taxon>Insecta</taxon>
        <taxon>Pterygota</taxon>
        <taxon>Neoptera</taxon>
        <taxon>Endopterygota</taxon>
        <taxon>Diptera</taxon>
        <taxon>Brachycera</taxon>
        <taxon>Muscomorpha</taxon>
        <taxon>Ephydroidea</taxon>
        <taxon>Drosophilidae</taxon>
        <taxon>Drosophila</taxon>
    </lineage>
</organism>
<keyword evidence="1" id="KW-0472">Membrane</keyword>
<feature type="transmembrane region" description="Helical" evidence="1">
    <location>
        <begin position="314"/>
        <end position="333"/>
    </location>
</feature>
<dbReference type="AlphaFoldDB" id="A0A0M4ERL9"/>
<name>A0A0M4ERL9_DROBS</name>
<gene>
    <name evidence="4" type="ORF">Dbus_chr3Lg2296</name>
</gene>
<reference evidence="4 5" key="1">
    <citation type="submission" date="2015-08" db="EMBL/GenBank/DDBJ databases">
        <title>Ancestral chromatin configuration constrains chromatin evolution on differentiating sex chromosomes in Drosophila.</title>
        <authorList>
            <person name="Zhou Q."/>
            <person name="Bachtrog D."/>
        </authorList>
    </citation>
    <scope>NUCLEOTIDE SEQUENCE [LARGE SCALE GENOMIC DNA]</scope>
    <source>
        <tissue evidence="4">Whole larvae</tissue>
    </source>
</reference>
<dbReference type="STRING" id="30019.A0A0M4ERL9"/>
<evidence type="ECO:0000313" key="4">
    <source>
        <dbReference type="EMBL" id="ALC45130.1"/>
    </source>
</evidence>
<proteinExistence type="predicted"/>
<evidence type="ECO:0000256" key="1">
    <source>
        <dbReference type="SAM" id="Phobius"/>
    </source>
</evidence>
<dbReference type="PROSITE" id="PS01208">
    <property type="entry name" value="VWFC_1"/>
    <property type="match status" value="1"/>
</dbReference>
<dbReference type="Proteomes" id="UP000494163">
    <property type="component" value="Chromosome 3L"/>
</dbReference>
<keyword evidence="1" id="KW-0812">Transmembrane</keyword>
<dbReference type="PROSITE" id="PS50184">
    <property type="entry name" value="VWFC_2"/>
    <property type="match status" value="1"/>
</dbReference>
<dbReference type="EMBL" id="CP012525">
    <property type="protein sequence ID" value="ALC45130.1"/>
    <property type="molecule type" value="Genomic_DNA"/>
</dbReference>
<sequence>MILASFKVISIVYYCAHSSHLFAKMCKLHLLLLHGLLIVSAAAAATLEPALLPIPEPCDNVVCPADAELQCPPDSAIREMLEINSVAETTPSFSNSNSSSSSIMGMPMPLPSDELFARCCLNKKCICNTCYIPDCSGEAEVVIELLPESMSTPGHCCGTYECRLEPNCTAARDTDYFWLQNCKRCQCRWGARICQQTCEEGNNNAFCHDKDLNLDFSDGESWKDGCEECECVGGEQKCVLPMCGHVDCPVERQVNLKGSCCPICWPECAPMPNEGYNVGYADQQPAGDATTPCQHHDFPNVVEVVHRSNYVQQLYPYIVLCLLIVILALSFYIRHLKAKQRSYRPVSNFDEKIDRV</sequence>
<keyword evidence="5" id="KW-1185">Reference proteome</keyword>
<keyword evidence="2" id="KW-0732">Signal</keyword>
<feature type="signal peptide" evidence="2">
    <location>
        <begin position="1"/>
        <end position="44"/>
    </location>
</feature>
<dbReference type="SUPFAM" id="SSF57603">
    <property type="entry name" value="FnI-like domain"/>
    <property type="match status" value="1"/>
</dbReference>
<evidence type="ECO:0000313" key="5">
    <source>
        <dbReference type="Proteomes" id="UP000494163"/>
    </source>
</evidence>
<dbReference type="OrthoDB" id="5976811at2759"/>
<dbReference type="SMART" id="SM00214">
    <property type="entry name" value="VWC"/>
    <property type="match status" value="1"/>
</dbReference>
<evidence type="ECO:0000256" key="2">
    <source>
        <dbReference type="SAM" id="SignalP"/>
    </source>
</evidence>
<evidence type="ECO:0000259" key="3">
    <source>
        <dbReference type="PROSITE" id="PS50184"/>
    </source>
</evidence>
<protein>
    <submittedName>
        <fullName evidence="4">CG13252</fullName>
    </submittedName>
</protein>
<feature type="domain" description="VWFC" evidence="3">
    <location>
        <begin position="205"/>
        <end position="265"/>
    </location>
</feature>
<keyword evidence="1" id="KW-1133">Transmembrane helix</keyword>
<dbReference type="OMA" id="CCLSKKC"/>
<feature type="chain" id="PRO_5005793769" evidence="2">
    <location>
        <begin position="45"/>
        <end position="356"/>
    </location>
</feature>
<accession>A0A0M4ERL9</accession>